<dbReference type="OrthoDB" id="9793552at2"/>
<accession>A0A6N8L5Y4</accession>
<keyword evidence="2" id="KW-1185">Reference proteome</keyword>
<dbReference type="InterPro" id="IPR023393">
    <property type="entry name" value="START-like_dom_sf"/>
</dbReference>
<evidence type="ECO:0008006" key="3">
    <source>
        <dbReference type="Google" id="ProtNLM"/>
    </source>
</evidence>
<dbReference type="AlphaFoldDB" id="A0A6N8L5Y4"/>
<proteinExistence type="predicted"/>
<evidence type="ECO:0000313" key="2">
    <source>
        <dbReference type="Proteomes" id="UP000435036"/>
    </source>
</evidence>
<name>A0A6N8L5Y4_9SPHI</name>
<sequence length="153" mass="18543">MKHRYNKQQQLYCNIETAWEFFSSPLNLEKITPKDLGFRVLSKIKNQEIYEGMIIDYIVSPIMHIPLKWKTEITQLEKLKSFTDFQLEGPYEYWNHYHEFIPNSHGVLMRDTVDYELPWGLLGNIAHRLFVKKKLDYIFNFRHQVLEEKFSKI</sequence>
<dbReference type="EMBL" id="WSQA01000016">
    <property type="protein sequence ID" value="MVZ63861.1"/>
    <property type="molecule type" value="Genomic_DNA"/>
</dbReference>
<dbReference type="SUPFAM" id="SSF55961">
    <property type="entry name" value="Bet v1-like"/>
    <property type="match status" value="1"/>
</dbReference>
<gene>
    <name evidence="1" type="ORF">GQF63_17700</name>
</gene>
<dbReference type="Gene3D" id="3.30.530.20">
    <property type="match status" value="1"/>
</dbReference>
<organism evidence="1 2">
    <name type="scientific">Sphingobacterium humi</name>
    <dbReference type="NCBI Taxonomy" id="1796905"/>
    <lineage>
        <taxon>Bacteria</taxon>
        <taxon>Pseudomonadati</taxon>
        <taxon>Bacteroidota</taxon>
        <taxon>Sphingobacteriia</taxon>
        <taxon>Sphingobacteriales</taxon>
        <taxon>Sphingobacteriaceae</taxon>
        <taxon>Sphingobacterium</taxon>
    </lineage>
</organism>
<dbReference type="CDD" id="cd07820">
    <property type="entry name" value="SRPBCC_3"/>
    <property type="match status" value="1"/>
</dbReference>
<dbReference type="RefSeq" id="WP_160370579.1">
    <property type="nucleotide sequence ID" value="NZ_WSQA01000016.1"/>
</dbReference>
<evidence type="ECO:0000313" key="1">
    <source>
        <dbReference type="EMBL" id="MVZ63861.1"/>
    </source>
</evidence>
<reference evidence="1 2" key="1">
    <citation type="submission" date="2019-12" db="EMBL/GenBank/DDBJ databases">
        <authorList>
            <person name="Dong K."/>
        </authorList>
    </citation>
    <scope>NUCLEOTIDE SEQUENCE [LARGE SCALE GENOMIC DNA]</scope>
    <source>
        <strain evidence="1 2">JCM 31225</strain>
    </source>
</reference>
<dbReference type="Proteomes" id="UP000435036">
    <property type="component" value="Unassembled WGS sequence"/>
</dbReference>
<comment type="caution">
    <text evidence="1">The sequence shown here is derived from an EMBL/GenBank/DDBJ whole genome shotgun (WGS) entry which is preliminary data.</text>
</comment>
<protein>
    <recommendedName>
        <fullName evidence="3">Cell division inhibitor</fullName>
    </recommendedName>
</protein>